<evidence type="ECO:0000256" key="2">
    <source>
        <dbReference type="ARBA" id="ARBA00009773"/>
    </source>
</evidence>
<evidence type="ECO:0000313" key="7">
    <source>
        <dbReference type="EMBL" id="MFL0270245.1"/>
    </source>
</evidence>
<keyword evidence="4 6" id="KW-1133">Transmembrane helix</keyword>
<evidence type="ECO:0000256" key="5">
    <source>
        <dbReference type="ARBA" id="ARBA00023136"/>
    </source>
</evidence>
<dbReference type="Pfam" id="PF01594">
    <property type="entry name" value="AI-2E_transport"/>
    <property type="match status" value="1"/>
</dbReference>
<evidence type="ECO:0000256" key="1">
    <source>
        <dbReference type="ARBA" id="ARBA00004141"/>
    </source>
</evidence>
<feature type="transmembrane region" description="Helical" evidence="6">
    <location>
        <begin position="278"/>
        <end position="298"/>
    </location>
</feature>
<feature type="transmembrane region" description="Helical" evidence="6">
    <location>
        <begin position="217"/>
        <end position="238"/>
    </location>
</feature>
<dbReference type="EMBL" id="JBJHZY010000008">
    <property type="protein sequence ID" value="MFL0270245.1"/>
    <property type="molecule type" value="Genomic_DNA"/>
</dbReference>
<gene>
    <name evidence="7" type="primary">ytvI</name>
    <name evidence="7" type="ORF">ACJDUH_19370</name>
</gene>
<evidence type="ECO:0000256" key="6">
    <source>
        <dbReference type="SAM" id="Phobius"/>
    </source>
</evidence>
<comment type="caution">
    <text evidence="7">The sequence shown here is derived from an EMBL/GenBank/DDBJ whole genome shotgun (WGS) entry which is preliminary data.</text>
</comment>
<keyword evidence="8" id="KW-1185">Reference proteome</keyword>
<reference evidence="7 8" key="1">
    <citation type="submission" date="2024-11" db="EMBL/GenBank/DDBJ databases">
        <authorList>
            <person name="Heng Y.C."/>
            <person name="Lim A.C.H."/>
            <person name="Lee J.K.Y."/>
            <person name="Kittelmann S."/>
        </authorList>
    </citation>
    <scope>NUCLEOTIDE SEQUENCE [LARGE SCALE GENOMIC DNA]</scope>
    <source>
        <strain evidence="7 8">WILCCON 0202</strain>
    </source>
</reference>
<keyword evidence="5 6" id="KW-0472">Membrane</keyword>
<feature type="transmembrane region" description="Helical" evidence="6">
    <location>
        <begin position="244"/>
        <end position="266"/>
    </location>
</feature>
<dbReference type="InterPro" id="IPR002549">
    <property type="entry name" value="AI-2E-like"/>
</dbReference>
<proteinExistence type="inferred from homology"/>
<protein>
    <submittedName>
        <fullName evidence="7">Sporulation integral membrane protein YtvI</fullName>
    </submittedName>
</protein>
<feature type="transmembrane region" description="Helical" evidence="6">
    <location>
        <begin position="7"/>
        <end position="25"/>
    </location>
</feature>
<dbReference type="Proteomes" id="UP001623661">
    <property type="component" value="Unassembled WGS sequence"/>
</dbReference>
<feature type="transmembrane region" description="Helical" evidence="6">
    <location>
        <begin position="154"/>
        <end position="179"/>
    </location>
</feature>
<organism evidence="7 8">
    <name type="scientific">Candidatus Clostridium radicumherbarum</name>
    <dbReference type="NCBI Taxonomy" id="3381662"/>
    <lineage>
        <taxon>Bacteria</taxon>
        <taxon>Bacillati</taxon>
        <taxon>Bacillota</taxon>
        <taxon>Clostridia</taxon>
        <taxon>Eubacteriales</taxon>
        <taxon>Clostridiaceae</taxon>
        <taxon>Clostridium</taxon>
    </lineage>
</organism>
<dbReference type="PANTHER" id="PTHR21716">
    <property type="entry name" value="TRANSMEMBRANE PROTEIN"/>
    <property type="match status" value="1"/>
</dbReference>
<comment type="similarity">
    <text evidence="2">Belongs to the autoinducer-2 exporter (AI-2E) (TC 2.A.86) family.</text>
</comment>
<evidence type="ECO:0000256" key="4">
    <source>
        <dbReference type="ARBA" id="ARBA00022989"/>
    </source>
</evidence>
<comment type="subcellular location">
    <subcellularLocation>
        <location evidence="1">Membrane</location>
        <topology evidence="1">Multi-pass membrane protein</topology>
    </subcellularLocation>
</comment>
<evidence type="ECO:0000256" key="3">
    <source>
        <dbReference type="ARBA" id="ARBA00022692"/>
    </source>
</evidence>
<keyword evidence="3 6" id="KW-0812">Transmembrane</keyword>
<feature type="transmembrane region" description="Helical" evidence="6">
    <location>
        <begin position="61"/>
        <end position="87"/>
    </location>
</feature>
<sequence length="349" mass="39485">MDKFLEKIDRLLIFVVIYTAVFLIFFKTLPYILPFVLAFIFSLILQKPTKYLIAKLKFKNVLASIITTILFFAIILSILSLIMTSLISELIQLGRNTQQYFIDTSSLTNLLNYIKDYYNRLDPSVVSTIQSYLTSSLAKISAILTSLVSGTVTWLLNLIASIPSIIMVILFTFLSTYFFTKELSTAKTKVKDFIPFGSSEKLLSIYKEGKKMLGNYLFSYSIIIFITFIETLIGFLFFKVKYALLLSIICAIADVLPILGIGIIYLPVALVYYFSKQYVIAIGILVLYILVSVIRQIIEPKIVSSSLGIHPVPILAAIFIGLQINGMAGMFFFIFLVVFYTIFKKVNVL</sequence>
<dbReference type="PANTHER" id="PTHR21716:SF68">
    <property type="entry name" value="TRANSPORT PROTEIN YTVI-RELATED"/>
    <property type="match status" value="1"/>
</dbReference>
<dbReference type="NCBIfam" id="TIGR02872">
    <property type="entry name" value="spore_ytvI"/>
    <property type="match status" value="1"/>
</dbReference>
<accession>A0ABW8TXL2</accession>
<dbReference type="RefSeq" id="WP_406766876.1">
    <property type="nucleotide sequence ID" value="NZ_JBJHZY010000008.1"/>
</dbReference>
<evidence type="ECO:0000313" key="8">
    <source>
        <dbReference type="Proteomes" id="UP001623661"/>
    </source>
</evidence>
<feature type="transmembrane region" description="Helical" evidence="6">
    <location>
        <begin position="318"/>
        <end position="343"/>
    </location>
</feature>
<name>A0ABW8TXL2_9CLOT</name>
<dbReference type="InterPro" id="IPR014227">
    <property type="entry name" value="YtvI-like"/>
</dbReference>